<proteinExistence type="predicted"/>
<protein>
    <submittedName>
        <fullName evidence="2">Uncharacterized protein</fullName>
    </submittedName>
</protein>
<keyword evidence="3" id="KW-1185">Reference proteome</keyword>
<accession>A0AAP0P666</accession>
<evidence type="ECO:0000313" key="3">
    <source>
        <dbReference type="Proteomes" id="UP001419268"/>
    </source>
</evidence>
<comment type="caution">
    <text evidence="2">The sequence shown here is derived from an EMBL/GenBank/DDBJ whole genome shotgun (WGS) entry which is preliminary data.</text>
</comment>
<feature type="compositionally biased region" description="Basic and acidic residues" evidence="1">
    <location>
        <begin position="1"/>
        <end position="17"/>
    </location>
</feature>
<reference evidence="2 3" key="1">
    <citation type="submission" date="2024-01" db="EMBL/GenBank/DDBJ databases">
        <title>Genome assemblies of Stephania.</title>
        <authorList>
            <person name="Yang L."/>
        </authorList>
    </citation>
    <scope>NUCLEOTIDE SEQUENCE [LARGE SCALE GENOMIC DNA]</scope>
    <source>
        <strain evidence="2">JXDWG</strain>
        <tissue evidence="2">Leaf</tissue>
    </source>
</reference>
<dbReference type="EMBL" id="JBBNAG010000005">
    <property type="protein sequence ID" value="KAK9132248.1"/>
    <property type="molecule type" value="Genomic_DNA"/>
</dbReference>
<organism evidence="2 3">
    <name type="scientific">Stephania cephalantha</name>
    <dbReference type="NCBI Taxonomy" id="152367"/>
    <lineage>
        <taxon>Eukaryota</taxon>
        <taxon>Viridiplantae</taxon>
        <taxon>Streptophyta</taxon>
        <taxon>Embryophyta</taxon>
        <taxon>Tracheophyta</taxon>
        <taxon>Spermatophyta</taxon>
        <taxon>Magnoliopsida</taxon>
        <taxon>Ranunculales</taxon>
        <taxon>Menispermaceae</taxon>
        <taxon>Menispermoideae</taxon>
        <taxon>Cissampelideae</taxon>
        <taxon>Stephania</taxon>
    </lineage>
</organism>
<dbReference type="AlphaFoldDB" id="A0AAP0P666"/>
<feature type="region of interest" description="Disordered" evidence="1">
    <location>
        <begin position="1"/>
        <end position="22"/>
    </location>
</feature>
<feature type="region of interest" description="Disordered" evidence="1">
    <location>
        <begin position="46"/>
        <end position="112"/>
    </location>
</feature>
<gene>
    <name evidence="2" type="ORF">Scep_011776</name>
</gene>
<sequence>MLRDASRHQHDARRHEGQSSMIAFVDTKTSIEFRCFLSFVPNLDPKKGISDGCTKNPKEERRRKGGKMVTGEAKESRRENGEKGYGNGRNTEGWGLQRREEIKNERRLRRRG</sequence>
<dbReference type="Proteomes" id="UP001419268">
    <property type="component" value="Unassembled WGS sequence"/>
</dbReference>
<evidence type="ECO:0000313" key="2">
    <source>
        <dbReference type="EMBL" id="KAK9132248.1"/>
    </source>
</evidence>
<feature type="compositionally biased region" description="Basic and acidic residues" evidence="1">
    <location>
        <begin position="72"/>
        <end position="82"/>
    </location>
</feature>
<name>A0AAP0P666_9MAGN</name>
<evidence type="ECO:0000256" key="1">
    <source>
        <dbReference type="SAM" id="MobiDB-lite"/>
    </source>
</evidence>